<dbReference type="AlphaFoldDB" id="A0A0D0AJX3"/>
<name>A0A0D0AJX3_9AGAM</name>
<dbReference type="EMBL" id="KN835737">
    <property type="protein sequence ID" value="KIK34547.1"/>
    <property type="molecule type" value="Genomic_DNA"/>
</dbReference>
<proteinExistence type="predicted"/>
<dbReference type="InParanoid" id="A0A0D0AJX3"/>
<gene>
    <name evidence="2" type="ORF">CY34DRAFT_812828</name>
</gene>
<protein>
    <submittedName>
        <fullName evidence="2">Uncharacterized protein</fullName>
    </submittedName>
</protein>
<sequence length="64" mass="7289">MFVRTTEPHNSYSSTYKIHSSPTRQTAYAGPTKFENAREIPVMSPVLDHQISMGVWLEAKEVVH</sequence>
<keyword evidence="3" id="KW-1185">Reference proteome</keyword>
<reference evidence="2 3" key="1">
    <citation type="submission" date="2014-04" db="EMBL/GenBank/DDBJ databases">
        <authorList>
            <consortium name="DOE Joint Genome Institute"/>
            <person name="Kuo A."/>
            <person name="Ruytinx J."/>
            <person name="Rineau F."/>
            <person name="Colpaert J."/>
            <person name="Kohler A."/>
            <person name="Nagy L.G."/>
            <person name="Floudas D."/>
            <person name="Copeland A."/>
            <person name="Barry K.W."/>
            <person name="Cichocki N."/>
            <person name="Veneault-Fourrey C."/>
            <person name="LaButti K."/>
            <person name="Lindquist E.A."/>
            <person name="Lipzen A."/>
            <person name="Lundell T."/>
            <person name="Morin E."/>
            <person name="Murat C."/>
            <person name="Sun H."/>
            <person name="Tunlid A."/>
            <person name="Henrissat B."/>
            <person name="Grigoriev I.V."/>
            <person name="Hibbett D.S."/>
            <person name="Martin F."/>
            <person name="Nordberg H.P."/>
            <person name="Cantor M.N."/>
            <person name="Hua S.X."/>
        </authorList>
    </citation>
    <scope>NUCLEOTIDE SEQUENCE [LARGE SCALE GENOMIC DNA]</scope>
    <source>
        <strain evidence="2 3">UH-Slu-Lm8-n1</strain>
    </source>
</reference>
<feature type="region of interest" description="Disordered" evidence="1">
    <location>
        <begin position="1"/>
        <end position="28"/>
    </location>
</feature>
<dbReference type="Proteomes" id="UP000054485">
    <property type="component" value="Unassembled WGS sequence"/>
</dbReference>
<organism evidence="2 3">
    <name type="scientific">Suillus luteus UH-Slu-Lm8-n1</name>
    <dbReference type="NCBI Taxonomy" id="930992"/>
    <lineage>
        <taxon>Eukaryota</taxon>
        <taxon>Fungi</taxon>
        <taxon>Dikarya</taxon>
        <taxon>Basidiomycota</taxon>
        <taxon>Agaricomycotina</taxon>
        <taxon>Agaricomycetes</taxon>
        <taxon>Agaricomycetidae</taxon>
        <taxon>Boletales</taxon>
        <taxon>Suillineae</taxon>
        <taxon>Suillaceae</taxon>
        <taxon>Suillus</taxon>
    </lineage>
</organism>
<dbReference type="HOGENOM" id="CLU_2869176_0_0_1"/>
<feature type="compositionally biased region" description="Polar residues" evidence="1">
    <location>
        <begin position="8"/>
        <end position="26"/>
    </location>
</feature>
<evidence type="ECO:0000313" key="3">
    <source>
        <dbReference type="Proteomes" id="UP000054485"/>
    </source>
</evidence>
<reference evidence="3" key="2">
    <citation type="submission" date="2015-01" db="EMBL/GenBank/DDBJ databases">
        <title>Evolutionary Origins and Diversification of the Mycorrhizal Mutualists.</title>
        <authorList>
            <consortium name="DOE Joint Genome Institute"/>
            <consortium name="Mycorrhizal Genomics Consortium"/>
            <person name="Kohler A."/>
            <person name="Kuo A."/>
            <person name="Nagy L.G."/>
            <person name="Floudas D."/>
            <person name="Copeland A."/>
            <person name="Barry K.W."/>
            <person name="Cichocki N."/>
            <person name="Veneault-Fourrey C."/>
            <person name="LaButti K."/>
            <person name="Lindquist E.A."/>
            <person name="Lipzen A."/>
            <person name="Lundell T."/>
            <person name="Morin E."/>
            <person name="Murat C."/>
            <person name="Riley R."/>
            <person name="Ohm R."/>
            <person name="Sun H."/>
            <person name="Tunlid A."/>
            <person name="Henrissat B."/>
            <person name="Grigoriev I.V."/>
            <person name="Hibbett D.S."/>
            <person name="Martin F."/>
        </authorList>
    </citation>
    <scope>NUCLEOTIDE SEQUENCE [LARGE SCALE GENOMIC DNA]</scope>
    <source>
        <strain evidence="3">UH-Slu-Lm8-n1</strain>
    </source>
</reference>
<evidence type="ECO:0000313" key="2">
    <source>
        <dbReference type="EMBL" id="KIK34547.1"/>
    </source>
</evidence>
<evidence type="ECO:0000256" key="1">
    <source>
        <dbReference type="SAM" id="MobiDB-lite"/>
    </source>
</evidence>
<accession>A0A0D0AJX3</accession>